<name>A0A1C4V6E4_9ACTN</name>
<keyword evidence="2" id="KW-1185">Reference proteome</keyword>
<sequence>MTTASDNLIFAPVGIAHLTSRNADLLRAAADGRSALRVTTAAQLNGVPHFGTTVTILTVFAFAAHAADALGLPPTVVFDALENAPAEHVRRNGEYYTRTVGDLIDAGRLDGATRTDGFRRLLNWARDRSGVPYEVRPYRVYQNLRPVRECLHHIAQNLDGFAPICAPTDGIVKVRPRCPACQLMEKAGRRLRITALPDAVQLDSVCPDHGPYTEHVPIDGGGWYDANTPVRSIQKGYLLAAERDIYDACSVSADGADWGGAWHSQVLAPGLATLAIPARDWPISVFTPLVVDRTGGKLSKSLYVAKGTYADLPELFLNLDVLLADHGEHILDTLWTEVTRWAVEPRRLHRSYTVDYFAALLTDHLAVRPAPRAA</sequence>
<proteinExistence type="predicted"/>
<reference evidence="2" key="1">
    <citation type="submission" date="2016-06" db="EMBL/GenBank/DDBJ databases">
        <authorList>
            <person name="Varghese N."/>
            <person name="Submissions Spin"/>
        </authorList>
    </citation>
    <scope>NUCLEOTIDE SEQUENCE [LARGE SCALE GENOMIC DNA]</scope>
    <source>
        <strain evidence="2">DSM 43168</strain>
    </source>
</reference>
<dbReference type="EMBL" id="FMCT01000002">
    <property type="protein sequence ID" value="SCE79524.1"/>
    <property type="molecule type" value="Genomic_DNA"/>
</dbReference>
<evidence type="ECO:0000313" key="1">
    <source>
        <dbReference type="EMBL" id="SCE79524.1"/>
    </source>
</evidence>
<dbReference type="Proteomes" id="UP000183585">
    <property type="component" value="Unassembled WGS sequence"/>
</dbReference>
<evidence type="ECO:0000313" key="2">
    <source>
        <dbReference type="Proteomes" id="UP000183585"/>
    </source>
</evidence>
<organism evidence="1 2">
    <name type="scientific">Micromonospora carbonacea</name>
    <dbReference type="NCBI Taxonomy" id="47853"/>
    <lineage>
        <taxon>Bacteria</taxon>
        <taxon>Bacillati</taxon>
        <taxon>Actinomycetota</taxon>
        <taxon>Actinomycetes</taxon>
        <taxon>Micromonosporales</taxon>
        <taxon>Micromonosporaceae</taxon>
        <taxon>Micromonospora</taxon>
    </lineage>
</organism>
<dbReference type="AlphaFoldDB" id="A0A1C4V6E4"/>
<protein>
    <submittedName>
        <fullName evidence="1">Uncharacterized protein</fullName>
    </submittedName>
</protein>
<dbReference type="RefSeq" id="WP_074472934.1">
    <property type="nucleotide sequence ID" value="NZ_FMCT01000002.1"/>
</dbReference>
<accession>A0A1C4V6E4</accession>
<gene>
    <name evidence="1" type="ORF">GA0070563_10268</name>
</gene>